<feature type="transmembrane region" description="Helical" evidence="2">
    <location>
        <begin position="320"/>
        <end position="340"/>
    </location>
</feature>
<feature type="region of interest" description="Disordered" evidence="1">
    <location>
        <begin position="61"/>
        <end position="126"/>
    </location>
</feature>
<dbReference type="PANTHER" id="PTHR20992:SF9">
    <property type="entry name" value="AT15442P-RELATED"/>
    <property type="match status" value="1"/>
</dbReference>
<evidence type="ECO:0000256" key="2">
    <source>
        <dbReference type="SAM" id="Phobius"/>
    </source>
</evidence>
<evidence type="ECO:0008006" key="4">
    <source>
        <dbReference type="Google" id="ProtNLM"/>
    </source>
</evidence>
<keyword evidence="2" id="KW-0472">Membrane</keyword>
<feature type="region of interest" description="Disordered" evidence="1">
    <location>
        <begin position="169"/>
        <end position="189"/>
    </location>
</feature>
<dbReference type="EMBL" id="KA644664">
    <property type="protein sequence ID" value="AFP59293.1"/>
    <property type="molecule type" value="mRNA"/>
</dbReference>
<accession>T1P801</accession>
<protein>
    <recommendedName>
        <fullName evidence="4">DUF389 domain-containing protein</fullName>
    </recommendedName>
</protein>
<dbReference type="InterPro" id="IPR005240">
    <property type="entry name" value="DUF389"/>
</dbReference>
<feature type="transmembrane region" description="Helical" evidence="2">
    <location>
        <begin position="423"/>
        <end position="446"/>
    </location>
</feature>
<sequence>MAAVLFIVTIPTEAEEQRLKQDILAHTKYDGKSEKAETATLAGISLKSATGVVAAPSINSRTPSTAVLTQTPTATRKTNSSDSNTGGDTGSVSIALEQQQTISVNSDNNTTTTNDNNTTPNQFGTFPKRRRKSEYVIKTHEGSSLKSNGIGGSLKSINKIHTPNFLKERLASGQDGSGKTKSIKKKEPTPDMELTYDTCMETVLRVILKRCQISNAMWAKDENGRMYQVSFTVEFNEIYEKILDDFNEWGIGDREGSSVSVMNCIASKAFSTKDEDDEDNDENADNYDKKQSAWERFMNSVRSRLNVTQIVRNVREDASITFDFVVLLISAAVLAAFGLIENSTIFLASSMLVSPLMGPIIATIFGTVIKDKSLFRLGMINELFGICTAVLVGFIFGIVVCTTDERYSIGEGLTDEILSRCELHSLIVGVFTAIPSGAAAAIGILGGNIGSLVGVAISASLLPPAVNSGLLWAIALIYKCYENDESKFPQVVKSTQYSENQANELAVLATISMCLTISNILCIYVMGILVLKLKEIAPVSGTNREFWKHDIKIARHLKRRRLDSDNVIMDEYAHLPQEDKKALGINYDMLRTIQMDDAAYQNTWSPVGTRHPFETSYEPMRGNYSTVHQIDQLYATITHQTTMKEKMHRFGLGRRPTGRMVDFASSYKLLSENLPRSRCSTMPSKVNPPTVKIVTPDSSQFNSCTNTPSMAAEKNRRKFIVTPAEDDPLQPLNPSDA</sequence>
<feature type="transmembrane region" description="Helical" evidence="2">
    <location>
        <begin position="452"/>
        <end position="478"/>
    </location>
</feature>
<dbReference type="PANTHER" id="PTHR20992">
    <property type="entry name" value="AT15442P-RELATED"/>
    <property type="match status" value="1"/>
</dbReference>
<evidence type="ECO:0000256" key="1">
    <source>
        <dbReference type="SAM" id="MobiDB-lite"/>
    </source>
</evidence>
<feature type="transmembrane region" description="Helical" evidence="2">
    <location>
        <begin position="505"/>
        <end position="531"/>
    </location>
</feature>
<dbReference type="Pfam" id="PF04087">
    <property type="entry name" value="DUF389"/>
    <property type="match status" value="1"/>
</dbReference>
<organism evidence="3">
    <name type="scientific">Musca domestica</name>
    <name type="common">House fly</name>
    <dbReference type="NCBI Taxonomy" id="7370"/>
    <lineage>
        <taxon>Eukaryota</taxon>
        <taxon>Metazoa</taxon>
        <taxon>Ecdysozoa</taxon>
        <taxon>Arthropoda</taxon>
        <taxon>Hexapoda</taxon>
        <taxon>Insecta</taxon>
        <taxon>Pterygota</taxon>
        <taxon>Neoptera</taxon>
        <taxon>Endopterygota</taxon>
        <taxon>Diptera</taxon>
        <taxon>Brachycera</taxon>
        <taxon>Muscomorpha</taxon>
        <taxon>Muscoidea</taxon>
        <taxon>Muscidae</taxon>
        <taxon>Musca</taxon>
    </lineage>
</organism>
<dbReference type="AlphaFoldDB" id="T1P801"/>
<feature type="transmembrane region" description="Helical" evidence="2">
    <location>
        <begin position="383"/>
        <end position="402"/>
    </location>
</feature>
<reference evidence="3" key="1">
    <citation type="submission" date="2012-08" db="EMBL/GenBank/DDBJ databases">
        <title>Transcriptome of adult Musca domestica launches a platform for comparative house fly gene expression and characterization of differential gene expression among resistant and susceptible house flies.</title>
        <authorList>
            <person name="Liu N."/>
            <person name="Zhang L."/>
            <person name="Li M."/>
            <person name="Reid W."/>
        </authorList>
    </citation>
    <scope>NUCLEOTIDE SEQUENCE</scope>
    <source>
        <strain evidence="3">ALHF</strain>
        <tissue evidence="3">Whole body</tissue>
    </source>
</reference>
<evidence type="ECO:0000313" key="3">
    <source>
        <dbReference type="EMBL" id="AFP59293.1"/>
    </source>
</evidence>
<feature type="compositionally biased region" description="Polar residues" evidence="1">
    <location>
        <begin position="61"/>
        <end position="77"/>
    </location>
</feature>
<feature type="compositionally biased region" description="Low complexity" evidence="1">
    <location>
        <begin position="105"/>
        <end position="119"/>
    </location>
</feature>
<dbReference type="VEuPathDB" id="VectorBase:MDOMA2_011404"/>
<proteinExistence type="evidence at transcript level"/>
<keyword evidence="2" id="KW-1133">Transmembrane helix</keyword>
<feature type="transmembrane region" description="Helical" evidence="2">
    <location>
        <begin position="345"/>
        <end position="368"/>
    </location>
</feature>
<name>T1P801_MUSDO</name>
<keyword evidence="2" id="KW-0812">Transmembrane</keyword>
<dbReference type="VEuPathDB" id="VectorBase:MDOA003588"/>